<dbReference type="InterPro" id="IPR027417">
    <property type="entry name" value="P-loop_NTPase"/>
</dbReference>
<dbReference type="PANTHER" id="PTHR10695:SF46">
    <property type="entry name" value="BIFUNCTIONAL COENZYME A SYNTHASE-RELATED"/>
    <property type="match status" value="1"/>
</dbReference>
<reference evidence="8" key="2">
    <citation type="submission" date="2012-03" db="EMBL/GenBank/DDBJ databases">
        <title>The complete genome sequence of the pioneer microbe on fresh volcanic deposit, Leptospirillum ferrooxidans strain C2-3.</title>
        <authorList>
            <person name="Fujimura R."/>
            <person name="Sato Y."/>
            <person name="Nishizawa T."/>
            <person name="Nanba K."/>
            <person name="Oshima K."/>
            <person name="Hattori M."/>
            <person name="Kamijo T."/>
            <person name="Ohta H."/>
        </authorList>
    </citation>
    <scope>NUCLEOTIDE SEQUENCE [LARGE SCALE GENOMIC DNA]</scope>
    <source>
        <strain evidence="8">C2-3</strain>
    </source>
</reference>
<dbReference type="UniPathway" id="UPA00241">
    <property type="reaction ID" value="UER00356"/>
</dbReference>
<dbReference type="Pfam" id="PF01121">
    <property type="entry name" value="CoaE"/>
    <property type="match status" value="1"/>
</dbReference>
<dbReference type="GO" id="GO:0004140">
    <property type="term" value="F:dephospho-CoA kinase activity"/>
    <property type="evidence" value="ECO:0007669"/>
    <property type="project" value="UniProtKB-UniRule"/>
</dbReference>
<organism evidence="7 8">
    <name type="scientific">Leptospirillum ferrooxidans (strain C2-3)</name>
    <dbReference type="NCBI Taxonomy" id="1162668"/>
    <lineage>
        <taxon>Bacteria</taxon>
        <taxon>Pseudomonadati</taxon>
        <taxon>Nitrospirota</taxon>
        <taxon>Nitrospiria</taxon>
        <taxon>Nitrospirales</taxon>
        <taxon>Nitrospiraceae</taxon>
        <taxon>Leptospirillum</taxon>
    </lineage>
</organism>
<comment type="catalytic activity">
    <reaction evidence="5">
        <text>3'-dephospho-CoA + ATP = ADP + CoA + H(+)</text>
        <dbReference type="Rhea" id="RHEA:18245"/>
        <dbReference type="ChEBI" id="CHEBI:15378"/>
        <dbReference type="ChEBI" id="CHEBI:30616"/>
        <dbReference type="ChEBI" id="CHEBI:57287"/>
        <dbReference type="ChEBI" id="CHEBI:57328"/>
        <dbReference type="ChEBI" id="CHEBI:456216"/>
        <dbReference type="EC" id="2.7.1.24"/>
    </reaction>
</comment>
<keyword evidence="5" id="KW-0808">Transferase</keyword>
<protein>
    <recommendedName>
        <fullName evidence="5 6">Dephospho-CoA kinase</fullName>
        <ecNumber evidence="5 6">2.7.1.24</ecNumber>
    </recommendedName>
    <alternativeName>
        <fullName evidence="5">Dephosphocoenzyme A kinase</fullName>
    </alternativeName>
</protein>
<proteinExistence type="inferred from homology"/>
<dbReference type="SUPFAM" id="SSF52540">
    <property type="entry name" value="P-loop containing nucleoside triphosphate hydrolases"/>
    <property type="match status" value="1"/>
</dbReference>
<sequence length="198" mass="21848">MSKVIGLTGGIASGKSHVAAAFVRKNIPVVSADLLAREAVKPGSEGLLAVSRAFPEEMSSDGSINRQLLGRKIFHDPPSRILLEKILHPIIRQLYLKRKEALSKENPVIVYEVPLLFESGANKEVDLCVVVDVPESLQLSRLMERDGLSEKESLLRIRSQMPRADRLQLADRVIEGNLSRVSLDSVIEDLIHQVLSGK</sequence>
<comment type="pathway">
    <text evidence="5">Cofactor biosynthesis; coenzyme A biosynthesis; CoA from (R)-pantothenate: step 5/5.</text>
</comment>
<gene>
    <name evidence="5 7" type="primary">coaE</name>
    <name evidence="7" type="ordered locus">LFE_0192</name>
</gene>
<keyword evidence="3 5" id="KW-0067">ATP-binding</keyword>
<dbReference type="PANTHER" id="PTHR10695">
    <property type="entry name" value="DEPHOSPHO-COA KINASE-RELATED"/>
    <property type="match status" value="1"/>
</dbReference>
<name>I0IKX0_LEPFC</name>
<evidence type="ECO:0000313" key="8">
    <source>
        <dbReference type="Proteomes" id="UP000007382"/>
    </source>
</evidence>
<comment type="similarity">
    <text evidence="1 5">Belongs to the CoaE family.</text>
</comment>
<dbReference type="Proteomes" id="UP000007382">
    <property type="component" value="Chromosome"/>
</dbReference>
<accession>I0IKX0</accession>
<evidence type="ECO:0000256" key="5">
    <source>
        <dbReference type="HAMAP-Rule" id="MF_00376"/>
    </source>
</evidence>
<dbReference type="OrthoDB" id="9812943at2"/>
<evidence type="ECO:0000256" key="4">
    <source>
        <dbReference type="ARBA" id="ARBA00022993"/>
    </source>
</evidence>
<dbReference type="PATRIC" id="fig|1162668.3.peg.225"/>
<comment type="function">
    <text evidence="5">Catalyzes the phosphorylation of the 3'-hydroxyl group of dephosphocoenzyme A to form coenzyme A.</text>
</comment>
<keyword evidence="8" id="KW-1185">Reference proteome</keyword>
<dbReference type="EC" id="2.7.1.24" evidence="5 6"/>
<dbReference type="NCBIfam" id="TIGR00152">
    <property type="entry name" value="dephospho-CoA kinase"/>
    <property type="match status" value="1"/>
</dbReference>
<dbReference type="GO" id="GO:0005524">
    <property type="term" value="F:ATP binding"/>
    <property type="evidence" value="ECO:0007669"/>
    <property type="project" value="UniProtKB-UniRule"/>
</dbReference>
<evidence type="ECO:0000256" key="2">
    <source>
        <dbReference type="ARBA" id="ARBA00022741"/>
    </source>
</evidence>
<dbReference type="Gene3D" id="3.40.50.300">
    <property type="entry name" value="P-loop containing nucleotide triphosphate hydrolases"/>
    <property type="match status" value="1"/>
</dbReference>
<keyword evidence="4 5" id="KW-0173">Coenzyme A biosynthesis</keyword>
<evidence type="ECO:0000256" key="1">
    <source>
        <dbReference type="ARBA" id="ARBA00009018"/>
    </source>
</evidence>
<dbReference type="HOGENOM" id="CLU_057180_0_0_0"/>
<dbReference type="GO" id="GO:0005737">
    <property type="term" value="C:cytoplasm"/>
    <property type="evidence" value="ECO:0007669"/>
    <property type="project" value="UniProtKB-SubCell"/>
</dbReference>
<evidence type="ECO:0000256" key="3">
    <source>
        <dbReference type="ARBA" id="ARBA00022840"/>
    </source>
</evidence>
<dbReference type="PROSITE" id="PS51219">
    <property type="entry name" value="DPCK"/>
    <property type="match status" value="1"/>
</dbReference>
<dbReference type="eggNOG" id="COG0237">
    <property type="taxonomic scope" value="Bacteria"/>
</dbReference>
<evidence type="ECO:0000313" key="7">
    <source>
        <dbReference type="EMBL" id="BAM05919.1"/>
    </source>
</evidence>
<keyword evidence="5" id="KW-0963">Cytoplasm</keyword>
<keyword evidence="5 7" id="KW-0418">Kinase</keyword>
<dbReference type="EMBL" id="AP012342">
    <property type="protein sequence ID" value="BAM05919.1"/>
    <property type="molecule type" value="Genomic_DNA"/>
</dbReference>
<dbReference type="InterPro" id="IPR001977">
    <property type="entry name" value="Depp_CoAkinase"/>
</dbReference>
<keyword evidence="2 5" id="KW-0547">Nucleotide-binding</keyword>
<dbReference type="STRING" id="1162668.LFE_0192"/>
<reference evidence="7 8" key="1">
    <citation type="journal article" date="2012" name="J. Bacteriol.">
        <title>Complete Genome Sequence of Leptospirillum ferrooxidans Strain C2-3, Isolated from a Fresh Volcanic Ash Deposit on the Island of Miyake, Japan.</title>
        <authorList>
            <person name="Fujimura R."/>
            <person name="Sato Y."/>
            <person name="Nishizawa T."/>
            <person name="Oshima K."/>
            <person name="Kim S.-W."/>
            <person name="Hattori M."/>
            <person name="Kamijo T."/>
            <person name="Ohta H."/>
        </authorList>
    </citation>
    <scope>NUCLEOTIDE SEQUENCE [LARGE SCALE GENOMIC DNA]</scope>
    <source>
        <strain evidence="7 8">C2-3</strain>
    </source>
</reference>
<dbReference type="GO" id="GO:0015937">
    <property type="term" value="P:coenzyme A biosynthetic process"/>
    <property type="evidence" value="ECO:0007669"/>
    <property type="project" value="UniProtKB-UniRule"/>
</dbReference>
<evidence type="ECO:0000256" key="6">
    <source>
        <dbReference type="NCBIfam" id="TIGR00152"/>
    </source>
</evidence>
<comment type="subcellular location">
    <subcellularLocation>
        <location evidence="5">Cytoplasm</location>
    </subcellularLocation>
</comment>
<feature type="binding site" evidence="5">
    <location>
        <begin position="12"/>
        <end position="17"/>
    </location>
    <ligand>
        <name>ATP</name>
        <dbReference type="ChEBI" id="CHEBI:30616"/>
    </ligand>
</feature>
<dbReference type="RefSeq" id="WP_014448413.1">
    <property type="nucleotide sequence ID" value="NC_017094.1"/>
</dbReference>
<dbReference type="KEGG" id="lfc:LFE_0192"/>
<dbReference type="HAMAP" id="MF_00376">
    <property type="entry name" value="Dephospho_CoA_kinase"/>
    <property type="match status" value="1"/>
</dbReference>
<dbReference type="CDD" id="cd02022">
    <property type="entry name" value="DPCK"/>
    <property type="match status" value="1"/>
</dbReference>
<dbReference type="AlphaFoldDB" id="I0IKX0"/>